<evidence type="ECO:0000256" key="2">
    <source>
        <dbReference type="SAM" id="MobiDB-lite"/>
    </source>
</evidence>
<feature type="compositionally biased region" description="Low complexity" evidence="2">
    <location>
        <begin position="96"/>
        <end position="121"/>
    </location>
</feature>
<dbReference type="EMBL" id="JAFEMO010000012">
    <property type="protein sequence ID" value="KAH7553462.1"/>
    <property type="molecule type" value="Genomic_DNA"/>
</dbReference>
<feature type="compositionally biased region" description="Polar residues" evidence="2">
    <location>
        <begin position="133"/>
        <end position="150"/>
    </location>
</feature>
<dbReference type="Proteomes" id="UP000827721">
    <property type="component" value="Unassembled WGS sequence"/>
</dbReference>
<keyword evidence="1" id="KW-0175">Coiled coil</keyword>
<name>A0ABQ8HAD6_9ROSI</name>
<evidence type="ECO:0000313" key="4">
    <source>
        <dbReference type="Proteomes" id="UP000827721"/>
    </source>
</evidence>
<organism evidence="3 4">
    <name type="scientific">Xanthoceras sorbifolium</name>
    <dbReference type="NCBI Taxonomy" id="99658"/>
    <lineage>
        <taxon>Eukaryota</taxon>
        <taxon>Viridiplantae</taxon>
        <taxon>Streptophyta</taxon>
        <taxon>Embryophyta</taxon>
        <taxon>Tracheophyta</taxon>
        <taxon>Spermatophyta</taxon>
        <taxon>Magnoliopsida</taxon>
        <taxon>eudicotyledons</taxon>
        <taxon>Gunneridae</taxon>
        <taxon>Pentapetalae</taxon>
        <taxon>rosids</taxon>
        <taxon>malvids</taxon>
        <taxon>Sapindales</taxon>
        <taxon>Sapindaceae</taxon>
        <taxon>Xanthoceroideae</taxon>
        <taxon>Xanthoceras</taxon>
    </lineage>
</organism>
<feature type="compositionally biased region" description="Low complexity" evidence="2">
    <location>
        <begin position="151"/>
        <end position="177"/>
    </location>
</feature>
<accession>A0ABQ8HAD6</accession>
<protein>
    <submittedName>
        <fullName evidence="3">Uncharacterized protein</fullName>
    </submittedName>
</protein>
<keyword evidence="4" id="KW-1185">Reference proteome</keyword>
<sequence length="284" mass="31575">MIDTTSKEGGKWSEKMVEGNDALRTVESLRGRLLAERQASRVANEEAEQLGNKLIELENQLKEETKLRKKAEKKLNFLKKKLESLKILPILEESEQSSSTTSSSDNCSHSCRSSTTTTSISGPKDSSEESESKPQTITTPEISENLDCNVSSESTTPNQSSSIQENSSSIETSNSSIKDPLPHTKPSSISQDSNTHDYHSLPSMKKTSVEEYQSEEEDYVDNSLALVPVSFPFPDKSQKNTTTSELKIMSASVGEALDTLRHAREKIQNSMERRRHMMIRVGPC</sequence>
<dbReference type="PANTHER" id="PTHR33701">
    <property type="entry name" value="TRANSMEMBRANE PROTEIN"/>
    <property type="match status" value="1"/>
</dbReference>
<gene>
    <name evidence="3" type="ORF">JRO89_XS12G0014700</name>
</gene>
<feature type="coiled-coil region" evidence="1">
    <location>
        <begin position="40"/>
        <end position="88"/>
    </location>
</feature>
<proteinExistence type="predicted"/>
<feature type="region of interest" description="Disordered" evidence="2">
    <location>
        <begin position="89"/>
        <end position="217"/>
    </location>
</feature>
<evidence type="ECO:0000313" key="3">
    <source>
        <dbReference type="EMBL" id="KAH7553462.1"/>
    </source>
</evidence>
<comment type="caution">
    <text evidence="3">The sequence shown here is derived from an EMBL/GenBank/DDBJ whole genome shotgun (WGS) entry which is preliminary data.</text>
</comment>
<reference evidence="3 4" key="1">
    <citation type="submission" date="2021-02" db="EMBL/GenBank/DDBJ databases">
        <title>Plant Genome Project.</title>
        <authorList>
            <person name="Zhang R.-G."/>
        </authorList>
    </citation>
    <scope>NUCLEOTIDE SEQUENCE [LARGE SCALE GENOMIC DNA]</scope>
    <source>
        <tissue evidence="3">Leaves</tissue>
    </source>
</reference>
<dbReference type="PANTHER" id="PTHR33701:SF2">
    <property type="entry name" value="TRANSMEMBRANE PROTEIN"/>
    <property type="match status" value="1"/>
</dbReference>
<evidence type="ECO:0000256" key="1">
    <source>
        <dbReference type="SAM" id="Coils"/>
    </source>
</evidence>